<evidence type="ECO:0000259" key="2">
    <source>
        <dbReference type="Pfam" id="PF01734"/>
    </source>
</evidence>
<dbReference type="EMBL" id="JBHLWP010000016">
    <property type="protein sequence ID" value="MFC0253794.1"/>
    <property type="molecule type" value="Genomic_DNA"/>
</dbReference>
<comment type="caution">
    <text evidence="3">The sequence shown here is derived from an EMBL/GenBank/DDBJ whole genome shotgun (WGS) entry which is preliminary data.</text>
</comment>
<keyword evidence="4" id="KW-1185">Reference proteome</keyword>
<name>A0ABV6FJU4_9BURK</name>
<evidence type="ECO:0000313" key="4">
    <source>
        <dbReference type="Proteomes" id="UP001589773"/>
    </source>
</evidence>
<protein>
    <submittedName>
        <fullName evidence="3">Patatin-like phospholipase family protein</fullName>
    </submittedName>
</protein>
<sequence length="367" mass="40631">MKALTFHAGPLALAQIGAQGLRAQDIGIVPAAAGGPKGLIFQALDQWMFGEWFPSAPRERILIGSSIGAWRMAAACQRDPAKAFARLGELYAGQRYTSKKPTQQQIDEVVQGLLGEFVRGHEDDIVSHPHHRLHLLAVRGKGGLAAPGHPRAELRGFAAAALHNACSRDWLGRLLERVVIGDSRAQAPWLRERFDAFTTHFSSLTRDNLASGLLASGTLPLLMKPVTGIADVPPGSYWDGGIIDYHLALPYAKAAQAAGEGKADLVLYPHFTQHIVPGWLDKGFPWRRAARANRHWLDNVLLVAPSSEFLRTLPRGKLPDRADFKFYGLDHDERIRNWTRAMREGQRLRDELAEFVARPDLSRIRPL</sequence>
<proteinExistence type="predicted"/>
<evidence type="ECO:0000313" key="3">
    <source>
        <dbReference type="EMBL" id="MFC0253794.1"/>
    </source>
</evidence>
<evidence type="ECO:0000256" key="1">
    <source>
        <dbReference type="ARBA" id="ARBA00023098"/>
    </source>
</evidence>
<organism evidence="3 4">
    <name type="scientific">Massilia consociata</name>
    <dbReference type="NCBI Taxonomy" id="760117"/>
    <lineage>
        <taxon>Bacteria</taxon>
        <taxon>Pseudomonadati</taxon>
        <taxon>Pseudomonadota</taxon>
        <taxon>Betaproteobacteria</taxon>
        <taxon>Burkholderiales</taxon>
        <taxon>Oxalobacteraceae</taxon>
        <taxon>Telluria group</taxon>
        <taxon>Massilia</taxon>
    </lineage>
</organism>
<dbReference type="Pfam" id="PF01734">
    <property type="entry name" value="Patatin"/>
    <property type="match status" value="1"/>
</dbReference>
<dbReference type="InterPro" id="IPR016035">
    <property type="entry name" value="Acyl_Trfase/lysoPLipase"/>
</dbReference>
<dbReference type="Proteomes" id="UP001589773">
    <property type="component" value="Unassembled WGS sequence"/>
</dbReference>
<reference evidence="3 4" key="1">
    <citation type="submission" date="2024-09" db="EMBL/GenBank/DDBJ databases">
        <authorList>
            <person name="Sun Q."/>
            <person name="Mori K."/>
        </authorList>
    </citation>
    <scope>NUCLEOTIDE SEQUENCE [LARGE SCALE GENOMIC DNA]</scope>
    <source>
        <strain evidence="3 4">CCM 7792</strain>
    </source>
</reference>
<dbReference type="InterPro" id="IPR002641">
    <property type="entry name" value="PNPLA_dom"/>
</dbReference>
<gene>
    <name evidence="3" type="ORF">ACFFJK_17995</name>
</gene>
<feature type="domain" description="PNPLA" evidence="2">
    <location>
        <begin position="60"/>
        <end position="244"/>
    </location>
</feature>
<dbReference type="RefSeq" id="WP_379680965.1">
    <property type="nucleotide sequence ID" value="NZ_JBHLWP010000016.1"/>
</dbReference>
<dbReference type="SUPFAM" id="SSF52151">
    <property type="entry name" value="FabD/lysophospholipase-like"/>
    <property type="match status" value="1"/>
</dbReference>
<accession>A0ABV6FJU4</accession>
<keyword evidence="1" id="KW-0443">Lipid metabolism</keyword>